<protein>
    <recommendedName>
        <fullName evidence="4">Polysaccharide biosynthesis protein</fullName>
    </recommendedName>
</protein>
<evidence type="ECO:0008006" key="4">
    <source>
        <dbReference type="Google" id="ProtNLM"/>
    </source>
</evidence>
<evidence type="ECO:0000256" key="1">
    <source>
        <dbReference type="SAM" id="Phobius"/>
    </source>
</evidence>
<gene>
    <name evidence="2" type="ORF">IEZ25_00655</name>
</gene>
<keyword evidence="1" id="KW-0472">Membrane</keyword>
<feature type="transmembrane region" description="Helical" evidence="1">
    <location>
        <begin position="112"/>
        <end position="133"/>
    </location>
</feature>
<feature type="transmembrane region" description="Helical" evidence="1">
    <location>
        <begin position="378"/>
        <end position="399"/>
    </location>
</feature>
<feature type="transmembrane region" description="Helical" evidence="1">
    <location>
        <begin position="212"/>
        <end position="231"/>
    </location>
</feature>
<feature type="transmembrane region" description="Helical" evidence="1">
    <location>
        <begin position="173"/>
        <end position="191"/>
    </location>
</feature>
<feature type="transmembrane region" description="Helical" evidence="1">
    <location>
        <begin position="324"/>
        <end position="347"/>
    </location>
</feature>
<feature type="transmembrane region" description="Helical" evidence="1">
    <location>
        <begin position="354"/>
        <end position="372"/>
    </location>
</feature>
<feature type="transmembrane region" description="Helical" evidence="1">
    <location>
        <begin position="12"/>
        <end position="35"/>
    </location>
</feature>
<reference evidence="2 3" key="1">
    <citation type="submission" date="2020-09" db="EMBL/GenBank/DDBJ databases">
        <title>novel species in genus Nocardioides.</title>
        <authorList>
            <person name="Zhang G."/>
        </authorList>
    </citation>
    <scope>NUCLEOTIDE SEQUENCE [LARGE SCALE GENOMIC DNA]</scope>
    <source>
        <strain evidence="2 3">19197</strain>
    </source>
</reference>
<keyword evidence="3" id="KW-1185">Reference proteome</keyword>
<feature type="transmembrane region" description="Helical" evidence="1">
    <location>
        <begin position="41"/>
        <end position="61"/>
    </location>
</feature>
<keyword evidence="1" id="KW-0812">Transmembrane</keyword>
<evidence type="ECO:0000313" key="2">
    <source>
        <dbReference type="EMBL" id="MBD3913108.1"/>
    </source>
</evidence>
<accession>A0ABR8MAB9</accession>
<evidence type="ECO:0000313" key="3">
    <source>
        <dbReference type="Proteomes" id="UP000649289"/>
    </source>
</evidence>
<comment type="caution">
    <text evidence="2">The sequence shown here is derived from an EMBL/GenBank/DDBJ whole genome shotgun (WGS) entry which is preliminary data.</text>
</comment>
<keyword evidence="1" id="KW-1133">Transmembrane helix</keyword>
<proteinExistence type="predicted"/>
<name>A0ABR8MAB9_9ACTN</name>
<dbReference type="RefSeq" id="WP_191197480.1">
    <property type="nucleotide sequence ID" value="NZ_BAAAPA010000002.1"/>
</dbReference>
<feature type="transmembrane region" description="Helical" evidence="1">
    <location>
        <begin position="243"/>
        <end position="263"/>
    </location>
</feature>
<organism evidence="2 3">
    <name type="scientific">Nocardioides hwasunensis</name>
    <dbReference type="NCBI Taxonomy" id="397258"/>
    <lineage>
        <taxon>Bacteria</taxon>
        <taxon>Bacillati</taxon>
        <taxon>Actinomycetota</taxon>
        <taxon>Actinomycetes</taxon>
        <taxon>Propionibacteriales</taxon>
        <taxon>Nocardioidaceae</taxon>
        <taxon>Nocardioides</taxon>
    </lineage>
</organism>
<feature type="transmembrane region" description="Helical" evidence="1">
    <location>
        <begin position="283"/>
        <end position="304"/>
    </location>
</feature>
<feature type="transmembrane region" description="Helical" evidence="1">
    <location>
        <begin position="82"/>
        <end position="106"/>
    </location>
</feature>
<feature type="transmembrane region" description="Helical" evidence="1">
    <location>
        <begin position="145"/>
        <end position="167"/>
    </location>
</feature>
<dbReference type="Proteomes" id="UP000649289">
    <property type="component" value="Unassembled WGS sequence"/>
</dbReference>
<dbReference type="EMBL" id="JACXYY010000001">
    <property type="protein sequence ID" value="MBD3913108.1"/>
    <property type="molecule type" value="Genomic_DNA"/>
</dbReference>
<sequence>MSLSQSSERSRSLVPVMAAAGISGVAGYVVLVLAARVLDPAVNASFLVFWGAVYAAFGALVGLTTETTRAVFSSGDRGSTAVFPVLIGIGGSAAALVGVSGVWWAPLLFGDAWSGLLLAMVTGIVLFSLQSGLNGAAAGTSSWTAYSLSLGSEAVMRLVLCTVAAVVGGHLVGLAWAVVLACSTWIGWVLARRDYRRFVRVRISGSRSGLARRMLVACAATGSSALLLVGYPVLLRVTTPADVFAGAAPIVLSVSLSRAPLLVPLGIYQNVLVTRVIRDGLQVLRPIVGGLGVVAAVGSAAAWWAGPWLLHVINPHYDVSGQVFAGLVLTAGLVAALTITGAATVALDRHATYLAGWLVATAVAALTLLLPGSLESRVLWSLAAGPLAGIAVHVGGGLARRS</sequence>